<dbReference type="CDD" id="cd07209">
    <property type="entry name" value="Pat_hypo_Ecoli_Z1214_like"/>
    <property type="match status" value="1"/>
</dbReference>
<sequence length="455" mass="53064">MRLSKEFFNIKEGEKTALVLGGGGARGAFEVGVWKALDELDYKPDIITGTSVGALNGALMLQGNVLDAEKMWLDIEGSKILDYKFPLSIKSFKDYQRTISGFLIKAIKKQGFSSEPLSNLINQYIHDEETLRQSPIEFGLSVTNGKKNKIEFFYLQDIPRNSLSKFLLASSSLYPAMEKIYIEGIPYMDGGYLNHIPYEMVLKKNLDKLVIVDIQGPGFLRTKHHIETVPTLWIRTEWSLGDYLFFHKKRTSLNIQLGYLETMKSAERFQGYWYTFEKDLMKTENCKFYLALNELLTLNNPKNKLELFFDEDYQLLLIKELSDKWNKQVDKNTLPLAMMELAGRIFRILPEKVYTVENFQLEILKRVKRLRKEKTFNLFGDLVPEFHLSGKEWAEKFKEKIPFVSNRHMTLFILETLEQSNDEFPDKLFKTIIFIKPFSFALALYILYLKKKIKE</sequence>
<keyword evidence="5" id="KW-0472">Membrane</keyword>
<evidence type="ECO:0000256" key="5">
    <source>
        <dbReference type="SAM" id="Phobius"/>
    </source>
</evidence>
<evidence type="ECO:0000313" key="8">
    <source>
        <dbReference type="Proteomes" id="UP000307201"/>
    </source>
</evidence>
<gene>
    <name evidence="7" type="ORF">FEZ48_03615</name>
</gene>
<dbReference type="PANTHER" id="PTHR14226:SF29">
    <property type="entry name" value="NEUROPATHY TARGET ESTERASE SWS"/>
    <property type="match status" value="1"/>
</dbReference>
<dbReference type="PANTHER" id="PTHR14226">
    <property type="entry name" value="NEUROPATHY TARGET ESTERASE/SWISS CHEESE D.MELANOGASTER"/>
    <property type="match status" value="1"/>
</dbReference>
<evidence type="ECO:0000256" key="4">
    <source>
        <dbReference type="PROSITE-ProRule" id="PRU01161"/>
    </source>
</evidence>
<dbReference type="GO" id="GO:0016787">
    <property type="term" value="F:hydrolase activity"/>
    <property type="evidence" value="ECO:0007669"/>
    <property type="project" value="UniProtKB-UniRule"/>
</dbReference>
<dbReference type="OrthoDB" id="9770965at2"/>
<keyword evidence="3 4" id="KW-0443">Lipid metabolism</keyword>
<dbReference type="InterPro" id="IPR002641">
    <property type="entry name" value="PNPLA_dom"/>
</dbReference>
<feature type="short sequence motif" description="GXSXG" evidence="4">
    <location>
        <begin position="49"/>
        <end position="53"/>
    </location>
</feature>
<dbReference type="STRING" id="191770.SAMN04488013_10115"/>
<evidence type="ECO:0000256" key="2">
    <source>
        <dbReference type="ARBA" id="ARBA00022963"/>
    </source>
</evidence>
<reference evidence="7 8" key="1">
    <citation type="submission" date="2019-05" db="EMBL/GenBank/DDBJ databases">
        <title>The metagenome of a microbial culture collection derived from dairy environment covers the genomic content of the human microbiome.</title>
        <authorList>
            <person name="Roder T."/>
            <person name="Wuthrich D."/>
            <person name="Sattari Z."/>
            <person name="Von Ah U."/>
            <person name="Bar C."/>
            <person name="Ronchi F."/>
            <person name="Macpherson A.J."/>
            <person name="Ganal-Vonarburg S.C."/>
            <person name="Bruggmann R."/>
            <person name="Vergeres G."/>
        </authorList>
    </citation>
    <scope>NUCLEOTIDE SEQUENCE [LARGE SCALE GENOMIC DNA]</scope>
    <source>
        <strain evidence="7 8">FAM 24235</strain>
    </source>
</reference>
<feature type="active site" description="Nucleophile" evidence="4">
    <location>
        <position position="51"/>
    </location>
</feature>
<keyword evidence="1 4" id="KW-0378">Hydrolase</keyword>
<comment type="caution">
    <text evidence="7">The sequence shown here is derived from an EMBL/GenBank/DDBJ whole genome shotgun (WGS) entry which is preliminary data.</text>
</comment>
<proteinExistence type="predicted"/>
<keyword evidence="5" id="KW-1133">Transmembrane helix</keyword>
<evidence type="ECO:0000313" key="7">
    <source>
        <dbReference type="EMBL" id="TLQ08530.1"/>
    </source>
</evidence>
<feature type="active site" description="Proton acceptor" evidence="4">
    <location>
        <position position="189"/>
    </location>
</feature>
<name>A0A5R9C657_9LACT</name>
<feature type="short sequence motif" description="DGA/G" evidence="4">
    <location>
        <begin position="189"/>
        <end position="191"/>
    </location>
</feature>
<dbReference type="Pfam" id="PF01734">
    <property type="entry name" value="Patatin"/>
    <property type="match status" value="1"/>
</dbReference>
<protein>
    <submittedName>
        <fullName evidence="7">Patatin-like phospholipase family protein</fullName>
    </submittedName>
</protein>
<feature type="transmembrane region" description="Helical" evidence="5">
    <location>
        <begin position="428"/>
        <end position="449"/>
    </location>
</feature>
<dbReference type="Gene3D" id="3.40.1090.10">
    <property type="entry name" value="Cytosolic phospholipase A2 catalytic domain"/>
    <property type="match status" value="2"/>
</dbReference>
<dbReference type="InterPro" id="IPR050301">
    <property type="entry name" value="NTE"/>
</dbReference>
<evidence type="ECO:0000259" key="6">
    <source>
        <dbReference type="PROSITE" id="PS51635"/>
    </source>
</evidence>
<feature type="short sequence motif" description="GXGXXG" evidence="4">
    <location>
        <begin position="22"/>
        <end position="27"/>
    </location>
</feature>
<dbReference type="AlphaFoldDB" id="A0A5R9C657"/>
<dbReference type="GO" id="GO:0016042">
    <property type="term" value="P:lipid catabolic process"/>
    <property type="evidence" value="ECO:0007669"/>
    <property type="project" value="UniProtKB-UniRule"/>
</dbReference>
<keyword evidence="2 4" id="KW-0442">Lipid degradation</keyword>
<dbReference type="InterPro" id="IPR016035">
    <property type="entry name" value="Acyl_Trfase/lysoPLipase"/>
</dbReference>
<keyword evidence="5" id="KW-0812">Transmembrane</keyword>
<accession>A0A5R9C657</accession>
<dbReference type="PROSITE" id="PS51635">
    <property type="entry name" value="PNPLA"/>
    <property type="match status" value="1"/>
</dbReference>
<organism evidence="7 8">
    <name type="scientific">Marinilactibacillus psychrotolerans</name>
    <dbReference type="NCBI Taxonomy" id="191770"/>
    <lineage>
        <taxon>Bacteria</taxon>
        <taxon>Bacillati</taxon>
        <taxon>Bacillota</taxon>
        <taxon>Bacilli</taxon>
        <taxon>Lactobacillales</taxon>
        <taxon>Carnobacteriaceae</taxon>
        <taxon>Marinilactibacillus</taxon>
    </lineage>
</organism>
<dbReference type="SUPFAM" id="SSF52151">
    <property type="entry name" value="FabD/lysophospholipase-like"/>
    <property type="match status" value="1"/>
</dbReference>
<dbReference type="Proteomes" id="UP000307201">
    <property type="component" value="Unassembled WGS sequence"/>
</dbReference>
<feature type="domain" description="PNPLA" evidence="6">
    <location>
        <begin position="18"/>
        <end position="202"/>
    </location>
</feature>
<evidence type="ECO:0000256" key="1">
    <source>
        <dbReference type="ARBA" id="ARBA00022801"/>
    </source>
</evidence>
<dbReference type="EMBL" id="VBTE01000007">
    <property type="protein sequence ID" value="TLQ08530.1"/>
    <property type="molecule type" value="Genomic_DNA"/>
</dbReference>
<evidence type="ECO:0000256" key="3">
    <source>
        <dbReference type="ARBA" id="ARBA00023098"/>
    </source>
</evidence>